<dbReference type="GO" id="GO:0005509">
    <property type="term" value="F:calcium ion binding"/>
    <property type="evidence" value="ECO:0007669"/>
    <property type="project" value="UniProtKB-UniRule"/>
</dbReference>
<dbReference type="PANTHER" id="PTHR24028">
    <property type="entry name" value="CADHERIN-87A"/>
    <property type="match status" value="1"/>
</dbReference>
<keyword evidence="2" id="KW-1003">Cell membrane</keyword>
<evidence type="ECO:0000259" key="15">
    <source>
        <dbReference type="PROSITE" id="PS50268"/>
    </source>
</evidence>
<dbReference type="InterPro" id="IPR002126">
    <property type="entry name" value="Cadherin-like_dom"/>
</dbReference>
<dbReference type="InterPro" id="IPR050174">
    <property type="entry name" value="Protocadherin/Cadherin-CA"/>
</dbReference>
<keyword evidence="3 13" id="KW-0812">Transmembrane</keyword>
<keyword evidence="4 14" id="KW-0732">Signal</keyword>
<sequence>MNLSGLLQRVVLLTAVRQILCHTLHFKVQEEEEEGVKIGALSEYSPPYQLLTTEDTGYVRVDEKGDLYTTERKIDREAPCTLISVDAVVGQGQDQELVKVLITVEDINDNAPQFEESEIRLSVAEDASVGTRFLLDDLAQDRDAGDNAELHYHLEGAHGLFGLTQSESSLELVVQTTLDRETQDSHRVTLVAVDGGLVPLSATTILIITVEDVNDNCPRFDPEGPHTATVTGDPRGGTELARIEATDPDLGQNAEITYSFGVQISDRAKALFRIDKRTGQITLTRDVKIDSPEVHVLKVYASGPLCPFAHIDVTIYMQPEANPEPGIKIKFIAKHENRTILLEENEPPTALALLELTDTSTVKSVLSLAADDTPFSLKLHAGRYLLSTSKPLDFEVRREYLVTVVIKNTEGECLLVKEVIKVQIQDVNDNAPSFELPRYEKDLEENNEPGALLLQVRAVDADSQLNGKVSYRLTWNSPDIFSVNPMTGQLFVSESLDREQQGSYYLTVLARDHGTPWREASVPVRINVLDQNDNRPAFLTPRFIFFVSESIPHLGHVGKVGVTDEDHGENGRVVDVRVLNDSVPFAFDHSQGTLRSTGEVDREKRERYELLLLARDGGTPPLSSTAWVTVFVEDVNDNQPQVILPSSNLSCLTVSPTTRAGTMVTKIYAIDEDSGMNSDITYHIIAREPEHPSPFEIDPRTGNITLVQHLGGRDYGMYHLFIVVSDGGKPAPLQATVWVNLLINDTQKQCHLSSVPEYSPRSDTAPASAPRCQDNDGRTEHAQLVFLIGVGMMVVSLCVLLAAVVIFVKYRQKRPEKQKSVWRESELRPLN</sequence>
<dbReference type="Gene3D" id="2.60.40.60">
    <property type="entry name" value="Cadherins"/>
    <property type="match status" value="7"/>
</dbReference>
<evidence type="ECO:0000256" key="11">
    <source>
        <dbReference type="PROSITE-ProRule" id="PRU00043"/>
    </source>
</evidence>
<dbReference type="GeneID" id="115806175"/>
<dbReference type="PROSITE" id="PS00232">
    <property type="entry name" value="CADHERIN_1"/>
    <property type="match status" value="3"/>
</dbReference>
<dbReference type="PROSITE" id="PS50268">
    <property type="entry name" value="CADHERIN_2"/>
    <property type="match status" value="6"/>
</dbReference>
<feature type="domain" description="Cadherin" evidence="15">
    <location>
        <begin position="646"/>
        <end position="758"/>
    </location>
</feature>
<name>A0A6J2UTY2_CHACN</name>
<accession>A0A6J2UTY2</accession>
<evidence type="ECO:0000256" key="4">
    <source>
        <dbReference type="ARBA" id="ARBA00022729"/>
    </source>
</evidence>
<dbReference type="RefSeq" id="XP_030622787.1">
    <property type="nucleotide sequence ID" value="XM_030766927.1"/>
</dbReference>
<evidence type="ECO:0000256" key="14">
    <source>
        <dbReference type="SAM" id="SignalP"/>
    </source>
</evidence>
<dbReference type="CDD" id="cd11304">
    <property type="entry name" value="Cadherin_repeat"/>
    <property type="match status" value="6"/>
</dbReference>
<dbReference type="PANTHER" id="PTHR24028:SF276">
    <property type="entry name" value="PROTOCADHERIN 20"/>
    <property type="match status" value="1"/>
</dbReference>
<keyword evidence="10" id="KW-0325">Glycoprotein</keyword>
<evidence type="ECO:0000256" key="6">
    <source>
        <dbReference type="ARBA" id="ARBA00022837"/>
    </source>
</evidence>
<keyword evidence="8 13" id="KW-1133">Transmembrane helix</keyword>
<dbReference type="SUPFAM" id="SSF49313">
    <property type="entry name" value="Cadherin-like"/>
    <property type="match status" value="6"/>
</dbReference>
<evidence type="ECO:0000256" key="10">
    <source>
        <dbReference type="ARBA" id="ARBA00023180"/>
    </source>
</evidence>
<feature type="domain" description="Cadherin" evidence="15">
    <location>
        <begin position="115"/>
        <end position="220"/>
    </location>
</feature>
<evidence type="ECO:0000256" key="3">
    <source>
        <dbReference type="ARBA" id="ARBA00022692"/>
    </source>
</evidence>
<dbReference type="PRINTS" id="PR00205">
    <property type="entry name" value="CADHERIN"/>
</dbReference>
<dbReference type="FunFam" id="2.60.40.60:FF:000007">
    <property type="entry name" value="Protocadherin alpha 2"/>
    <property type="match status" value="1"/>
</dbReference>
<dbReference type="InterPro" id="IPR020894">
    <property type="entry name" value="Cadherin_CS"/>
</dbReference>
<evidence type="ECO:0000256" key="8">
    <source>
        <dbReference type="ARBA" id="ARBA00022989"/>
    </source>
</evidence>
<dbReference type="Proteomes" id="UP000504632">
    <property type="component" value="Chromosome 2"/>
</dbReference>
<dbReference type="GO" id="GO:0009653">
    <property type="term" value="P:anatomical structure morphogenesis"/>
    <property type="evidence" value="ECO:0007669"/>
    <property type="project" value="UniProtKB-ARBA"/>
</dbReference>
<dbReference type="GO" id="GO:0007156">
    <property type="term" value="P:homophilic cell adhesion via plasma membrane adhesion molecules"/>
    <property type="evidence" value="ECO:0007669"/>
    <property type="project" value="InterPro"/>
</dbReference>
<organism evidence="16 17">
    <name type="scientific">Chanos chanos</name>
    <name type="common">Milkfish</name>
    <name type="synonym">Mugil chanos</name>
    <dbReference type="NCBI Taxonomy" id="29144"/>
    <lineage>
        <taxon>Eukaryota</taxon>
        <taxon>Metazoa</taxon>
        <taxon>Chordata</taxon>
        <taxon>Craniata</taxon>
        <taxon>Vertebrata</taxon>
        <taxon>Euteleostomi</taxon>
        <taxon>Actinopterygii</taxon>
        <taxon>Neopterygii</taxon>
        <taxon>Teleostei</taxon>
        <taxon>Ostariophysi</taxon>
        <taxon>Gonorynchiformes</taxon>
        <taxon>Chanidae</taxon>
        <taxon>Chanos</taxon>
    </lineage>
</organism>
<keyword evidence="5" id="KW-0677">Repeat</keyword>
<dbReference type="OrthoDB" id="6252479at2759"/>
<dbReference type="Pfam" id="PF00028">
    <property type="entry name" value="Cadherin"/>
    <property type="match status" value="5"/>
</dbReference>
<keyword evidence="9 13" id="KW-0472">Membrane</keyword>
<dbReference type="AlphaFoldDB" id="A0A6J2UTY2"/>
<feature type="domain" description="Cadherin" evidence="15">
    <location>
        <begin position="48"/>
        <end position="114"/>
    </location>
</feature>
<feature type="domain" description="Cadherin" evidence="15">
    <location>
        <begin position="539"/>
        <end position="642"/>
    </location>
</feature>
<dbReference type="FunFam" id="2.60.40.60:FF:000020">
    <property type="entry name" value="Dachsous cadherin-related 1b"/>
    <property type="match status" value="2"/>
</dbReference>
<dbReference type="GO" id="GO:0005886">
    <property type="term" value="C:plasma membrane"/>
    <property type="evidence" value="ECO:0007669"/>
    <property type="project" value="UniProtKB-SubCell"/>
</dbReference>
<evidence type="ECO:0000256" key="12">
    <source>
        <dbReference type="SAM" id="MobiDB-lite"/>
    </source>
</evidence>
<keyword evidence="16" id="KW-1185">Reference proteome</keyword>
<evidence type="ECO:0000313" key="16">
    <source>
        <dbReference type="Proteomes" id="UP000504632"/>
    </source>
</evidence>
<feature type="domain" description="Cadherin" evidence="15">
    <location>
        <begin position="435"/>
        <end position="538"/>
    </location>
</feature>
<keyword evidence="6 11" id="KW-0106">Calcium</keyword>
<evidence type="ECO:0000256" key="13">
    <source>
        <dbReference type="SAM" id="Phobius"/>
    </source>
</evidence>
<keyword evidence="7" id="KW-0130">Cell adhesion</keyword>
<reference evidence="17" key="1">
    <citation type="submission" date="2025-08" db="UniProtKB">
        <authorList>
            <consortium name="RefSeq"/>
        </authorList>
    </citation>
    <scope>IDENTIFICATION</scope>
</reference>
<comment type="subcellular location">
    <subcellularLocation>
        <location evidence="1">Cell membrane</location>
        <topology evidence="1">Single-pass type I membrane protein</topology>
    </subcellularLocation>
</comment>
<feature type="domain" description="Cadherin" evidence="15">
    <location>
        <begin position="222"/>
        <end position="434"/>
    </location>
</feature>
<dbReference type="SMART" id="SM00112">
    <property type="entry name" value="CA"/>
    <property type="match status" value="7"/>
</dbReference>
<dbReference type="InParanoid" id="A0A6J2UTY2"/>
<evidence type="ECO:0000256" key="2">
    <source>
        <dbReference type="ARBA" id="ARBA00022475"/>
    </source>
</evidence>
<dbReference type="FunFam" id="2.60.40.60:FF:000016">
    <property type="entry name" value="Protocadherin 9"/>
    <property type="match status" value="1"/>
</dbReference>
<gene>
    <name evidence="17" type="primary">pcdh20l</name>
</gene>
<evidence type="ECO:0000256" key="7">
    <source>
        <dbReference type="ARBA" id="ARBA00022889"/>
    </source>
</evidence>
<proteinExistence type="predicted"/>
<feature type="signal peptide" evidence="14">
    <location>
        <begin position="1"/>
        <end position="21"/>
    </location>
</feature>
<evidence type="ECO:0000313" key="17">
    <source>
        <dbReference type="RefSeq" id="XP_030622787.1"/>
    </source>
</evidence>
<evidence type="ECO:0000256" key="9">
    <source>
        <dbReference type="ARBA" id="ARBA00023136"/>
    </source>
</evidence>
<feature type="transmembrane region" description="Helical" evidence="13">
    <location>
        <begin position="784"/>
        <end position="808"/>
    </location>
</feature>
<feature type="chain" id="PRO_5026657717" evidence="14">
    <location>
        <begin position="22"/>
        <end position="831"/>
    </location>
</feature>
<dbReference type="CTD" id="568796"/>
<feature type="region of interest" description="Disordered" evidence="12">
    <location>
        <begin position="753"/>
        <end position="775"/>
    </location>
</feature>
<evidence type="ECO:0000256" key="1">
    <source>
        <dbReference type="ARBA" id="ARBA00004251"/>
    </source>
</evidence>
<evidence type="ECO:0000256" key="5">
    <source>
        <dbReference type="ARBA" id="ARBA00022737"/>
    </source>
</evidence>
<dbReference type="InterPro" id="IPR015919">
    <property type="entry name" value="Cadherin-like_sf"/>
</dbReference>
<protein>
    <submittedName>
        <fullName evidence="17">Protocadherin-20</fullName>
    </submittedName>
</protein>